<evidence type="ECO:0000256" key="1">
    <source>
        <dbReference type="SAM" id="MobiDB-lite"/>
    </source>
</evidence>
<feature type="region of interest" description="Disordered" evidence="1">
    <location>
        <begin position="16"/>
        <end position="107"/>
    </location>
</feature>
<reference evidence="2 3" key="1">
    <citation type="journal article" date="2022" name="bioRxiv">
        <title>Genomics of Preaxostyla Flagellates Illuminates Evolutionary Transitions and the Path Towards Mitochondrial Loss.</title>
        <authorList>
            <person name="Novak L.V.F."/>
            <person name="Treitli S.C."/>
            <person name="Pyrih J."/>
            <person name="Halakuc P."/>
            <person name="Pipaliya S.V."/>
            <person name="Vacek V."/>
            <person name="Brzon O."/>
            <person name="Soukal P."/>
            <person name="Eme L."/>
            <person name="Dacks J.B."/>
            <person name="Karnkowska A."/>
            <person name="Elias M."/>
            <person name="Hampl V."/>
        </authorList>
    </citation>
    <scope>NUCLEOTIDE SEQUENCE [LARGE SCALE GENOMIC DNA]</scope>
    <source>
        <strain evidence="2">NAU3</strain>
        <tissue evidence="2">Gut</tissue>
    </source>
</reference>
<name>A0ABQ9X7D1_9EUKA</name>
<sequence>MWAASASGAKVIWRERQNSSFPELGFDTEKMNKNKNSNVHQIERRECELGSKQDFGVPTQHSIRSNERTPPFRHAWSNESGQPASISTIIGQRGSEPRTKTRDANQQ</sequence>
<organism evidence="2 3">
    <name type="scientific">Blattamonas nauphoetae</name>
    <dbReference type="NCBI Taxonomy" id="2049346"/>
    <lineage>
        <taxon>Eukaryota</taxon>
        <taxon>Metamonada</taxon>
        <taxon>Preaxostyla</taxon>
        <taxon>Oxymonadida</taxon>
        <taxon>Blattamonas</taxon>
    </lineage>
</organism>
<accession>A0ABQ9X7D1</accession>
<comment type="caution">
    <text evidence="2">The sequence shown here is derived from an EMBL/GenBank/DDBJ whole genome shotgun (WGS) entry which is preliminary data.</text>
</comment>
<feature type="compositionally biased region" description="Basic and acidic residues" evidence="1">
    <location>
        <begin position="41"/>
        <end position="51"/>
    </location>
</feature>
<dbReference type="EMBL" id="JARBJD010000197">
    <property type="protein sequence ID" value="KAK2947553.1"/>
    <property type="molecule type" value="Genomic_DNA"/>
</dbReference>
<dbReference type="Proteomes" id="UP001281761">
    <property type="component" value="Unassembled WGS sequence"/>
</dbReference>
<feature type="compositionally biased region" description="Polar residues" evidence="1">
    <location>
        <begin position="77"/>
        <end position="90"/>
    </location>
</feature>
<keyword evidence="3" id="KW-1185">Reference proteome</keyword>
<gene>
    <name evidence="2" type="ORF">BLNAU_17520</name>
</gene>
<evidence type="ECO:0000313" key="2">
    <source>
        <dbReference type="EMBL" id="KAK2947553.1"/>
    </source>
</evidence>
<proteinExistence type="predicted"/>
<evidence type="ECO:0000313" key="3">
    <source>
        <dbReference type="Proteomes" id="UP001281761"/>
    </source>
</evidence>
<protein>
    <submittedName>
        <fullName evidence="2">Uncharacterized protein</fullName>
    </submittedName>
</protein>
<feature type="compositionally biased region" description="Basic and acidic residues" evidence="1">
    <location>
        <begin position="95"/>
        <end position="107"/>
    </location>
</feature>